<dbReference type="Gene3D" id="3.30.2140.20">
    <property type="match status" value="1"/>
</dbReference>
<comment type="similarity">
    <text evidence="1">Belongs to the arylamine N-acetyltransferase family.</text>
</comment>
<organism evidence="2 3">
    <name type="scientific">Chania multitudinisentens RB-25</name>
    <dbReference type="NCBI Taxonomy" id="1441930"/>
    <lineage>
        <taxon>Bacteria</taxon>
        <taxon>Pseudomonadati</taxon>
        <taxon>Pseudomonadota</taxon>
        <taxon>Gammaproteobacteria</taxon>
        <taxon>Enterobacterales</taxon>
        <taxon>Yersiniaceae</taxon>
        <taxon>Chania</taxon>
    </lineage>
</organism>
<evidence type="ECO:0000313" key="2">
    <source>
        <dbReference type="EMBL" id="AHG22934.1"/>
    </source>
</evidence>
<dbReference type="AlphaFoldDB" id="W0LKK4"/>
<evidence type="ECO:0000313" key="3">
    <source>
        <dbReference type="Proteomes" id="UP000019030"/>
    </source>
</evidence>
<proteinExistence type="inferred from homology"/>
<accession>W0LKK4</accession>
<dbReference type="InterPro" id="IPR053710">
    <property type="entry name" value="Arylamine_NAT_domain_sf"/>
</dbReference>
<dbReference type="GO" id="GO:0016407">
    <property type="term" value="F:acetyltransferase activity"/>
    <property type="evidence" value="ECO:0007669"/>
    <property type="project" value="InterPro"/>
</dbReference>
<keyword evidence="3" id="KW-1185">Reference proteome</keyword>
<dbReference type="PANTHER" id="PTHR11786">
    <property type="entry name" value="N-HYDROXYARYLAMINE O-ACETYLTRANSFERASE"/>
    <property type="match status" value="1"/>
</dbReference>
<reference evidence="2 3" key="1">
    <citation type="submission" date="2014-01" db="EMBL/GenBank/DDBJ databases">
        <title>Isolation of Serratia multitudinisentens RB-25 from Ex-Landfill site.</title>
        <authorList>
            <person name="Robson E.H.J."/>
        </authorList>
    </citation>
    <scope>NUCLEOTIDE SEQUENCE [LARGE SCALE GENOMIC DNA]</scope>
    <source>
        <strain evidence="2 3">RB-25</strain>
    </source>
</reference>
<dbReference type="InterPro" id="IPR038765">
    <property type="entry name" value="Papain-like_cys_pep_sf"/>
</dbReference>
<name>W0LKK4_9GAMM</name>
<dbReference type="EMBL" id="CP007044">
    <property type="protein sequence ID" value="AHG22934.1"/>
    <property type="molecule type" value="Genomic_DNA"/>
</dbReference>
<dbReference type="PANTHER" id="PTHR11786:SF0">
    <property type="entry name" value="ARYLAMINE N-ACETYLTRANSFERASE 4-RELATED"/>
    <property type="match status" value="1"/>
</dbReference>
<dbReference type="Proteomes" id="UP000019030">
    <property type="component" value="Chromosome"/>
</dbReference>
<dbReference type="Pfam" id="PF00797">
    <property type="entry name" value="Acetyltransf_2"/>
    <property type="match status" value="1"/>
</dbReference>
<dbReference type="HOGENOM" id="CLU_2345078_0_0_6"/>
<reference evidence="2 3" key="2">
    <citation type="submission" date="2015-03" db="EMBL/GenBank/DDBJ databases">
        <authorList>
            <person name="Chan K.-G."/>
        </authorList>
    </citation>
    <scope>NUCLEOTIDE SEQUENCE [LARGE SCALE GENOMIC DNA]</scope>
    <source>
        <strain evidence="2 3">RB-25</strain>
    </source>
</reference>
<dbReference type="eggNOG" id="COG2162">
    <property type="taxonomic scope" value="Bacteria"/>
</dbReference>
<dbReference type="KEGG" id="sfo:Z042_20250"/>
<sequence length="97" mass="11535">MRRSDSSRSHIQTLYRFTLRPRETQDFTDMCHYHSTSPRSHFTQKLLCTRPTHNGRITLSESKLIITENHQRMESALNSEQEHRAALKRYFAIDVMV</sequence>
<evidence type="ECO:0000256" key="1">
    <source>
        <dbReference type="ARBA" id="ARBA00006547"/>
    </source>
</evidence>
<protein>
    <submittedName>
        <fullName evidence="2">Uncharacterized protein</fullName>
    </submittedName>
</protein>
<dbReference type="STRING" id="1441930.Z042_20250"/>
<gene>
    <name evidence="2" type="ORF">Z042_20250</name>
</gene>
<dbReference type="SUPFAM" id="SSF54001">
    <property type="entry name" value="Cysteine proteinases"/>
    <property type="match status" value="1"/>
</dbReference>
<dbReference type="InterPro" id="IPR001447">
    <property type="entry name" value="Arylamine_N-AcTrfase"/>
</dbReference>